<dbReference type="PANTHER" id="PTHR38340">
    <property type="entry name" value="S-LAYER PROTEIN"/>
    <property type="match status" value="1"/>
</dbReference>
<keyword evidence="5" id="KW-1185">Reference proteome</keyword>
<dbReference type="eggNOG" id="COG2931">
    <property type="taxonomic scope" value="Bacteria"/>
</dbReference>
<dbReference type="SUPFAM" id="SSF51120">
    <property type="entry name" value="beta-Roll"/>
    <property type="match status" value="3"/>
</dbReference>
<proteinExistence type="predicted"/>
<dbReference type="Gene3D" id="2.150.10.10">
    <property type="entry name" value="Serralysin-like metalloprotease, C-terminal"/>
    <property type="match status" value="3"/>
</dbReference>
<dbReference type="AlphaFoldDB" id="F9Y6P9"/>
<organism evidence="4 5">
    <name type="scientific">Ketogulonicigenium vulgare (strain WSH-001)</name>
    <dbReference type="NCBI Taxonomy" id="759362"/>
    <lineage>
        <taxon>Bacteria</taxon>
        <taxon>Pseudomonadati</taxon>
        <taxon>Pseudomonadota</taxon>
        <taxon>Alphaproteobacteria</taxon>
        <taxon>Rhodobacterales</taxon>
        <taxon>Roseobacteraceae</taxon>
        <taxon>Ketogulonicigenium</taxon>
    </lineage>
</organism>
<feature type="region of interest" description="Disordered" evidence="3">
    <location>
        <begin position="26"/>
        <end position="61"/>
    </location>
</feature>
<dbReference type="GO" id="GO:0005509">
    <property type="term" value="F:calcium ion binding"/>
    <property type="evidence" value="ECO:0007669"/>
    <property type="project" value="InterPro"/>
</dbReference>
<reference evidence="4 5" key="1">
    <citation type="journal article" date="2011" name="J. Bacteriol.">
        <title>Complete genome sequence of the industrial strain Ketogulonicigenium vulgare WSH-001.</title>
        <authorList>
            <person name="Liu L."/>
            <person name="Li Y."/>
            <person name="Zhang J."/>
            <person name="Zhou Z."/>
            <person name="Liu J."/>
            <person name="Li X."/>
            <person name="Zhou J."/>
            <person name="Du G."/>
            <person name="Wang L."/>
            <person name="Chen J."/>
        </authorList>
    </citation>
    <scope>NUCLEOTIDE SEQUENCE [LARGE SCALE GENOMIC DNA]</scope>
    <source>
        <strain evidence="4 5">WSH-001</strain>
    </source>
</reference>
<dbReference type="HOGENOM" id="CLU_068437_0_0_5"/>
<dbReference type="Pfam" id="PF00353">
    <property type="entry name" value="HemolysinCabind"/>
    <property type="match status" value="4"/>
</dbReference>
<dbReference type="RefSeq" id="WP_013385565.1">
    <property type="nucleotide sequence ID" value="NC_017384.1"/>
</dbReference>
<dbReference type="InterPro" id="IPR001343">
    <property type="entry name" value="Hemolysn_Ca-bd"/>
</dbReference>
<dbReference type="GO" id="GO:0005576">
    <property type="term" value="C:extracellular region"/>
    <property type="evidence" value="ECO:0007669"/>
    <property type="project" value="UniProtKB-SubCell"/>
</dbReference>
<gene>
    <name evidence="4" type="primary">zapE</name>
    <name evidence="4" type="ordered locus">KVU_2330</name>
</gene>
<dbReference type="OrthoDB" id="7801966at2"/>
<keyword evidence="2" id="KW-0964">Secreted</keyword>
<evidence type="ECO:0000256" key="3">
    <source>
        <dbReference type="SAM" id="MobiDB-lite"/>
    </source>
</evidence>
<dbReference type="PANTHER" id="PTHR38340:SF1">
    <property type="entry name" value="S-LAYER PROTEIN"/>
    <property type="match status" value="1"/>
</dbReference>
<dbReference type="GO" id="GO:0016853">
    <property type="term" value="F:isomerase activity"/>
    <property type="evidence" value="ECO:0007669"/>
    <property type="project" value="UniProtKB-KW"/>
</dbReference>
<dbReference type="PRINTS" id="PR00313">
    <property type="entry name" value="CABNDNGRPT"/>
</dbReference>
<evidence type="ECO:0000313" key="5">
    <source>
        <dbReference type="Proteomes" id="UP000000692"/>
    </source>
</evidence>
<dbReference type="PROSITE" id="PS00330">
    <property type="entry name" value="HEMOLYSIN_CALCIUM"/>
    <property type="match status" value="4"/>
</dbReference>
<dbReference type="EMBL" id="CP002018">
    <property type="protein sequence ID" value="AEM42169.1"/>
    <property type="molecule type" value="Genomic_DNA"/>
</dbReference>
<name>F9Y6P9_KETVW</name>
<sequence>MFALLGLLGLMAAGYALSPILDFGRAAPEEDDDPLPKPDDEPATAGGDLLDEDDPIEITTPAPLDPLQGILAWAAKGGEVLQGSALNDYLLGDDGDDRLEGGAGDDELLGGNGNDVLIGGDGDDKLYGGAGDDILLGEAGDDLIHGGDGDDYLHGGSGDDVLHGGPGDDILVGGLGSDTLFGGAGNDILDGREPAGQATRDWLNGGAGDDRLYLGALDIGHGGTGADTFVLTAAQGAEGFAEVQDYISDDDLIEVLYDGDTPPVLTTAAGQGGVMLLADGVALAFFEGQADLPLDRIVLTPAADDITDTSGTEWLQRWADRQADKQSATQNPSPDS</sequence>
<protein>
    <submittedName>
        <fullName evidence="4">Peptidyl-prolyl cis-trans isomerase cyclophilin type</fullName>
    </submittedName>
</protein>
<evidence type="ECO:0000256" key="1">
    <source>
        <dbReference type="ARBA" id="ARBA00004613"/>
    </source>
</evidence>
<comment type="subcellular location">
    <subcellularLocation>
        <location evidence="1">Secreted</location>
    </subcellularLocation>
</comment>
<evidence type="ECO:0000313" key="4">
    <source>
        <dbReference type="EMBL" id="AEM42169.1"/>
    </source>
</evidence>
<evidence type="ECO:0000256" key="2">
    <source>
        <dbReference type="ARBA" id="ARBA00022525"/>
    </source>
</evidence>
<dbReference type="KEGG" id="kvl:KVU_2330"/>
<dbReference type="Proteomes" id="UP000000692">
    <property type="component" value="Chromosome"/>
</dbReference>
<keyword evidence="4" id="KW-0413">Isomerase</keyword>
<dbReference type="InterPro" id="IPR018511">
    <property type="entry name" value="Hemolysin-typ_Ca-bd_CS"/>
</dbReference>
<dbReference type="InterPro" id="IPR011049">
    <property type="entry name" value="Serralysin-like_metalloprot_C"/>
</dbReference>
<dbReference type="InterPro" id="IPR050557">
    <property type="entry name" value="RTX_toxin/Mannuronan_C5-epim"/>
</dbReference>
<accession>F9Y6P9</accession>